<proteinExistence type="predicted"/>
<evidence type="ECO:0000256" key="2">
    <source>
        <dbReference type="ARBA" id="ARBA00022475"/>
    </source>
</evidence>
<dbReference type="InterPro" id="IPR001851">
    <property type="entry name" value="ABC_transp_permease"/>
</dbReference>
<dbReference type="PANTHER" id="PTHR47089:SF1">
    <property type="entry name" value="GUANOSINE ABC TRANSPORTER PERMEASE PROTEIN NUPP"/>
    <property type="match status" value="1"/>
</dbReference>
<sequence>MLTLDRRLHTGPFLYVAVPLCSVVLALLVGAVFLAVNGFDPLVIYREMLTASFATRYGIEDTIVSATPILLTGLAAAITFRFKLYNIGAEGQLVVGGICAATAALMIGDTLSGPPAVLLVLVAGMLGGAAWMVVPALARIRLGTSEIITTLLLNYVAVLFARLLIFGSNTPLRDPTSTNFPQGTRIPSGTFLMEFGTSRIHLGFVIGCAVAVLVFFLLRDTRLGFRARVVGDSPGAARYAGINAPATALALLLISGALAGLAGASEVAGRAHRLDPNGLAVGFGYTGIIVAALALYNPLAVVPVAILLGGLANAGETLQSVSGLSVPSSISVVLQGAILIFLLAAEIFLHYRIRRVHRLPAGSAEGSP</sequence>
<comment type="subcellular location">
    <subcellularLocation>
        <location evidence="1">Cell membrane</location>
        <topology evidence="1">Multi-pass membrane protein</topology>
    </subcellularLocation>
</comment>
<evidence type="ECO:0000256" key="1">
    <source>
        <dbReference type="ARBA" id="ARBA00004651"/>
    </source>
</evidence>
<dbReference type="EMBL" id="JBHRTK010000004">
    <property type="protein sequence ID" value="MFC3205430.1"/>
    <property type="molecule type" value="Genomic_DNA"/>
</dbReference>
<feature type="transmembrane region" description="Helical" evidence="6">
    <location>
        <begin position="92"/>
        <end position="111"/>
    </location>
</feature>
<keyword evidence="3 6" id="KW-0812">Transmembrane</keyword>
<feature type="transmembrane region" description="Helical" evidence="6">
    <location>
        <begin position="200"/>
        <end position="218"/>
    </location>
</feature>
<feature type="transmembrane region" description="Helical" evidence="6">
    <location>
        <begin position="117"/>
        <end position="138"/>
    </location>
</feature>
<evidence type="ECO:0000256" key="3">
    <source>
        <dbReference type="ARBA" id="ARBA00022692"/>
    </source>
</evidence>
<reference evidence="8" key="1">
    <citation type="journal article" date="2019" name="Int. J. Syst. Evol. Microbiol.">
        <title>The Global Catalogue of Microorganisms (GCM) 10K type strain sequencing project: providing services to taxonomists for standard genome sequencing and annotation.</title>
        <authorList>
            <consortium name="The Broad Institute Genomics Platform"/>
            <consortium name="The Broad Institute Genome Sequencing Center for Infectious Disease"/>
            <person name="Wu L."/>
            <person name="Ma J."/>
        </authorList>
    </citation>
    <scope>NUCLEOTIDE SEQUENCE [LARGE SCALE GENOMIC DNA]</scope>
    <source>
        <strain evidence="8">KCTC 52165</strain>
    </source>
</reference>
<feature type="transmembrane region" description="Helical" evidence="6">
    <location>
        <begin position="279"/>
        <end position="308"/>
    </location>
</feature>
<evidence type="ECO:0000256" key="6">
    <source>
        <dbReference type="SAM" id="Phobius"/>
    </source>
</evidence>
<keyword evidence="2" id="KW-1003">Cell membrane</keyword>
<evidence type="ECO:0000256" key="5">
    <source>
        <dbReference type="ARBA" id="ARBA00023136"/>
    </source>
</evidence>
<organism evidence="7 8">
    <name type="scientific">Aquamicrobium soli</name>
    <dbReference type="NCBI Taxonomy" id="1811518"/>
    <lineage>
        <taxon>Bacteria</taxon>
        <taxon>Pseudomonadati</taxon>
        <taxon>Pseudomonadota</taxon>
        <taxon>Alphaproteobacteria</taxon>
        <taxon>Hyphomicrobiales</taxon>
        <taxon>Phyllobacteriaceae</taxon>
        <taxon>Aquamicrobium</taxon>
    </lineage>
</organism>
<feature type="transmembrane region" description="Helical" evidence="6">
    <location>
        <begin position="147"/>
        <end position="165"/>
    </location>
</feature>
<dbReference type="Proteomes" id="UP001595583">
    <property type="component" value="Unassembled WGS sequence"/>
</dbReference>
<comment type="caution">
    <text evidence="7">The sequence shown here is derived from an EMBL/GenBank/DDBJ whole genome shotgun (WGS) entry which is preliminary data.</text>
</comment>
<name>A0ABV7K5V1_9HYPH</name>
<dbReference type="PANTHER" id="PTHR47089">
    <property type="entry name" value="ABC TRANSPORTER, PERMEASE PROTEIN"/>
    <property type="match status" value="1"/>
</dbReference>
<keyword evidence="4 6" id="KW-1133">Transmembrane helix</keyword>
<gene>
    <name evidence="7" type="ORF">ACFOHJ_04335</name>
</gene>
<feature type="transmembrane region" description="Helical" evidence="6">
    <location>
        <begin position="62"/>
        <end position="80"/>
    </location>
</feature>
<feature type="transmembrane region" description="Helical" evidence="6">
    <location>
        <begin position="328"/>
        <end position="349"/>
    </location>
</feature>
<keyword evidence="8" id="KW-1185">Reference proteome</keyword>
<protein>
    <submittedName>
        <fullName evidence="7">ABC transporter permease</fullName>
    </submittedName>
</protein>
<accession>A0ABV7K5V1</accession>
<feature type="transmembrane region" description="Helical" evidence="6">
    <location>
        <begin position="12"/>
        <end position="36"/>
    </location>
</feature>
<dbReference type="RefSeq" id="WP_378218891.1">
    <property type="nucleotide sequence ID" value="NZ_JBHRTK010000004.1"/>
</dbReference>
<keyword evidence="5 6" id="KW-0472">Membrane</keyword>
<dbReference type="CDD" id="cd06580">
    <property type="entry name" value="TM_PBP1_transp_TpRbsC_like"/>
    <property type="match status" value="1"/>
</dbReference>
<dbReference type="Pfam" id="PF02653">
    <property type="entry name" value="BPD_transp_2"/>
    <property type="match status" value="1"/>
</dbReference>
<evidence type="ECO:0000256" key="4">
    <source>
        <dbReference type="ARBA" id="ARBA00022989"/>
    </source>
</evidence>
<evidence type="ECO:0000313" key="8">
    <source>
        <dbReference type="Proteomes" id="UP001595583"/>
    </source>
</evidence>
<evidence type="ECO:0000313" key="7">
    <source>
        <dbReference type="EMBL" id="MFC3205430.1"/>
    </source>
</evidence>